<feature type="compositionally biased region" description="Low complexity" evidence="1">
    <location>
        <begin position="90"/>
        <end position="107"/>
    </location>
</feature>
<evidence type="ECO:0000313" key="2">
    <source>
        <dbReference type="EMBL" id="TNN84237.1"/>
    </source>
</evidence>
<sequence>MYSMLELDRPSSLLPLWTELTIPDVIVFRKENGLPMATTNSPCRTSDDRPRLSVGNGFWDGEREREREDFLTTQRSAAPQSPNPTDTDPSRGALPSSRPPLLSHSILGTPSRLVLPSALMRRHIATEDTRPTVLSDKELSPRL</sequence>
<feature type="compositionally biased region" description="Polar residues" evidence="1">
    <location>
        <begin position="71"/>
        <end position="87"/>
    </location>
</feature>
<gene>
    <name evidence="2" type="ORF">EYF80_005564</name>
</gene>
<name>A0A4Z2J2K2_9TELE</name>
<protein>
    <submittedName>
        <fullName evidence="2">Uncharacterized protein</fullName>
    </submittedName>
</protein>
<dbReference type="AlphaFoldDB" id="A0A4Z2J2K2"/>
<feature type="compositionally biased region" description="Basic and acidic residues" evidence="1">
    <location>
        <begin position="60"/>
        <end position="70"/>
    </location>
</feature>
<keyword evidence="3" id="KW-1185">Reference proteome</keyword>
<proteinExistence type="predicted"/>
<organism evidence="2 3">
    <name type="scientific">Liparis tanakae</name>
    <name type="common">Tanaka's snailfish</name>
    <dbReference type="NCBI Taxonomy" id="230148"/>
    <lineage>
        <taxon>Eukaryota</taxon>
        <taxon>Metazoa</taxon>
        <taxon>Chordata</taxon>
        <taxon>Craniata</taxon>
        <taxon>Vertebrata</taxon>
        <taxon>Euteleostomi</taxon>
        <taxon>Actinopterygii</taxon>
        <taxon>Neopterygii</taxon>
        <taxon>Teleostei</taxon>
        <taxon>Neoteleostei</taxon>
        <taxon>Acanthomorphata</taxon>
        <taxon>Eupercaria</taxon>
        <taxon>Perciformes</taxon>
        <taxon>Cottioidei</taxon>
        <taxon>Cottales</taxon>
        <taxon>Liparidae</taxon>
        <taxon>Liparis</taxon>
    </lineage>
</organism>
<evidence type="ECO:0000256" key="1">
    <source>
        <dbReference type="SAM" id="MobiDB-lite"/>
    </source>
</evidence>
<comment type="caution">
    <text evidence="2">The sequence shown here is derived from an EMBL/GenBank/DDBJ whole genome shotgun (WGS) entry which is preliminary data.</text>
</comment>
<dbReference type="Proteomes" id="UP000314294">
    <property type="component" value="Unassembled WGS sequence"/>
</dbReference>
<accession>A0A4Z2J2K2</accession>
<dbReference type="EMBL" id="SRLO01000028">
    <property type="protein sequence ID" value="TNN84237.1"/>
    <property type="molecule type" value="Genomic_DNA"/>
</dbReference>
<reference evidence="2 3" key="1">
    <citation type="submission" date="2019-03" db="EMBL/GenBank/DDBJ databases">
        <title>First draft genome of Liparis tanakae, snailfish: a comprehensive survey of snailfish specific genes.</title>
        <authorList>
            <person name="Kim W."/>
            <person name="Song I."/>
            <person name="Jeong J.-H."/>
            <person name="Kim D."/>
            <person name="Kim S."/>
            <person name="Ryu S."/>
            <person name="Song J.Y."/>
            <person name="Lee S.K."/>
        </authorList>
    </citation>
    <scope>NUCLEOTIDE SEQUENCE [LARGE SCALE GENOMIC DNA]</scope>
    <source>
        <tissue evidence="2">Muscle</tissue>
    </source>
</reference>
<feature type="region of interest" description="Disordered" evidence="1">
    <location>
        <begin position="35"/>
        <end position="107"/>
    </location>
</feature>
<dbReference type="OrthoDB" id="10554065at2759"/>
<evidence type="ECO:0000313" key="3">
    <source>
        <dbReference type="Proteomes" id="UP000314294"/>
    </source>
</evidence>